<dbReference type="SMART" id="SM00304">
    <property type="entry name" value="HAMP"/>
    <property type="match status" value="1"/>
</dbReference>
<dbReference type="CDD" id="cd00130">
    <property type="entry name" value="PAS"/>
    <property type="match status" value="1"/>
</dbReference>
<keyword evidence="18" id="KW-0548">Nucleotidyltransferase</keyword>
<evidence type="ECO:0000313" key="17">
    <source>
        <dbReference type="EMBL" id="GFO62537.1"/>
    </source>
</evidence>
<dbReference type="InterPro" id="IPR035965">
    <property type="entry name" value="PAS-like_dom_sf"/>
</dbReference>
<dbReference type="Gene3D" id="3.30.450.20">
    <property type="entry name" value="PAS domain"/>
    <property type="match status" value="3"/>
</dbReference>
<dbReference type="GO" id="GO:0016301">
    <property type="term" value="F:kinase activity"/>
    <property type="evidence" value="ECO:0007669"/>
    <property type="project" value="UniProtKB-KW"/>
</dbReference>
<dbReference type="SUPFAM" id="SSF103190">
    <property type="entry name" value="Sensory domain-like"/>
    <property type="match status" value="1"/>
</dbReference>
<evidence type="ECO:0000259" key="16">
    <source>
        <dbReference type="PROSITE" id="PS50887"/>
    </source>
</evidence>
<comment type="subcellular location">
    <subcellularLocation>
        <location evidence="1">Cell membrane</location>
        <topology evidence="1">Multi-pass membrane protein</topology>
    </subcellularLocation>
</comment>
<evidence type="ECO:0000259" key="15">
    <source>
        <dbReference type="PROSITE" id="PS50885"/>
    </source>
</evidence>
<dbReference type="GO" id="GO:0005886">
    <property type="term" value="C:plasma membrane"/>
    <property type="evidence" value="ECO:0007669"/>
    <property type="project" value="UniProtKB-SubCell"/>
</dbReference>
<dbReference type="InterPro" id="IPR052163">
    <property type="entry name" value="DGC-Regulatory_Protein"/>
</dbReference>
<keyword evidence="6" id="KW-0547">Nucleotide-binding</keyword>
<feature type="transmembrane region" description="Helical" evidence="12">
    <location>
        <begin position="285"/>
        <end position="305"/>
    </location>
</feature>
<evidence type="ECO:0000256" key="11">
    <source>
        <dbReference type="ARBA" id="ARBA00023136"/>
    </source>
</evidence>
<dbReference type="InterPro" id="IPR029151">
    <property type="entry name" value="Sensor-like_sf"/>
</dbReference>
<dbReference type="SMART" id="SM00267">
    <property type="entry name" value="GGDEF"/>
    <property type="match status" value="1"/>
</dbReference>
<feature type="domain" description="HAMP" evidence="15">
    <location>
        <begin position="306"/>
        <end position="358"/>
    </location>
</feature>
<keyword evidence="7" id="KW-0418">Kinase</keyword>
<accession>A0A6V8MS16</accession>
<dbReference type="GO" id="GO:0052621">
    <property type="term" value="F:diguanylate cyclase activity"/>
    <property type="evidence" value="ECO:0007669"/>
    <property type="project" value="UniProtKB-EC"/>
</dbReference>
<dbReference type="FunFam" id="3.30.70.270:FF:000001">
    <property type="entry name" value="Diguanylate cyclase domain protein"/>
    <property type="match status" value="1"/>
</dbReference>
<dbReference type="GO" id="GO:0005524">
    <property type="term" value="F:ATP binding"/>
    <property type="evidence" value="ECO:0007669"/>
    <property type="project" value="UniProtKB-KW"/>
</dbReference>
<proteinExistence type="predicted"/>
<dbReference type="InterPro" id="IPR003660">
    <property type="entry name" value="HAMP_dom"/>
</dbReference>
<evidence type="ECO:0000256" key="7">
    <source>
        <dbReference type="ARBA" id="ARBA00022777"/>
    </source>
</evidence>
<evidence type="ECO:0000256" key="4">
    <source>
        <dbReference type="ARBA" id="ARBA00022679"/>
    </source>
</evidence>
<keyword evidence="11 12" id="KW-0472">Membrane</keyword>
<feature type="domain" description="PAC" evidence="14">
    <location>
        <begin position="585"/>
        <end position="635"/>
    </location>
</feature>
<evidence type="ECO:0000259" key="13">
    <source>
        <dbReference type="PROSITE" id="PS50112"/>
    </source>
</evidence>
<protein>
    <submittedName>
        <fullName evidence="18">Diguanylate cyclase</fullName>
        <ecNumber evidence="18">2.7.7.65</ecNumber>
    </submittedName>
</protein>
<dbReference type="Proteomes" id="UP000568888">
    <property type="component" value="Unassembled WGS sequence"/>
</dbReference>
<dbReference type="PROSITE" id="PS50112">
    <property type="entry name" value="PAS"/>
    <property type="match status" value="1"/>
</dbReference>
<evidence type="ECO:0000256" key="1">
    <source>
        <dbReference type="ARBA" id="ARBA00004651"/>
    </source>
</evidence>
<dbReference type="CDD" id="cd01949">
    <property type="entry name" value="GGDEF"/>
    <property type="match status" value="1"/>
</dbReference>
<feature type="domain" description="PAS" evidence="13">
    <location>
        <begin position="363"/>
        <end position="435"/>
    </location>
</feature>
<dbReference type="InterPro" id="IPR033479">
    <property type="entry name" value="dCache_1"/>
</dbReference>
<evidence type="ECO:0000256" key="12">
    <source>
        <dbReference type="SAM" id="Phobius"/>
    </source>
</evidence>
<dbReference type="AlphaFoldDB" id="A0A6V8MS16"/>
<dbReference type="Pfam" id="PF00990">
    <property type="entry name" value="GGDEF"/>
    <property type="match status" value="1"/>
</dbReference>
<keyword evidence="9 12" id="KW-1133">Transmembrane helix</keyword>
<dbReference type="PROSITE" id="PS50885">
    <property type="entry name" value="HAMP"/>
    <property type="match status" value="1"/>
</dbReference>
<dbReference type="Gene3D" id="6.10.340.10">
    <property type="match status" value="1"/>
</dbReference>
<keyword evidence="3" id="KW-0597">Phosphoprotein</keyword>
<organism evidence="17 19">
    <name type="scientific">Geomonas paludis</name>
    <dbReference type="NCBI Taxonomy" id="2740185"/>
    <lineage>
        <taxon>Bacteria</taxon>
        <taxon>Pseudomonadati</taxon>
        <taxon>Thermodesulfobacteriota</taxon>
        <taxon>Desulfuromonadia</taxon>
        <taxon>Geobacterales</taxon>
        <taxon>Geobacteraceae</taxon>
        <taxon>Geomonas</taxon>
    </lineage>
</organism>
<dbReference type="InterPro" id="IPR013767">
    <property type="entry name" value="PAS_fold"/>
</dbReference>
<reference evidence="19" key="1">
    <citation type="submission" date="2020-06" db="EMBL/GenBank/DDBJ databases">
        <title>Draft genomic sequecing of Geomonas sp. Red736.</title>
        <authorList>
            <person name="Itoh H."/>
            <person name="Xu Z.X."/>
            <person name="Ushijima N."/>
            <person name="Masuda Y."/>
            <person name="Shiratori Y."/>
            <person name="Senoo K."/>
        </authorList>
    </citation>
    <scope>NUCLEOTIDE SEQUENCE [LARGE SCALE GENOMIC DNA]</scope>
    <source>
        <strain evidence="19">Red736</strain>
    </source>
</reference>
<feature type="domain" description="GGDEF" evidence="16">
    <location>
        <begin position="667"/>
        <end position="800"/>
    </location>
</feature>
<evidence type="ECO:0000256" key="2">
    <source>
        <dbReference type="ARBA" id="ARBA00022475"/>
    </source>
</evidence>
<keyword evidence="20" id="KW-1185">Reference proteome</keyword>
<dbReference type="NCBIfam" id="TIGR00229">
    <property type="entry name" value="sensory_box"/>
    <property type="match status" value="2"/>
</dbReference>
<sequence>MVRFSLKIKLALVVLLLIGIVSTGVAGLGLMFFVKEFKASMASRQYSVVTAMAANMDDRIASAQRELAAVAMSIPPSLAADPQRLQYFLDSRLDLHQVFTDGTGFYSPKGILLASAPGQTLFLGKDFSSREYFIRTVASGKPYISEPLISARGTLLVVFTAPVLGPDGTLIGVLGGRVELAEENFLSRLGRLRVGDGGNFFLFNDQRRMIVHPNRDRIPLPLPPAGQQELLDRVIGGYEGSGEMTGPSGVAGIYSFKRLQSTRWILAAERPLSEAYEPIYRARALVLYSLAALLPVALIFVWLFVGRLTAPLLTFAARVRSMGEGTSFEPMPLQSRDEIGELVQAFNAMMQELTSQRRRLEHEKGFAVQLLQHSALPCFVIDAEHRVIIWNKAIEELTGVGAEQQVGKAEAWRAFYGEQRRMLADVVVDGTLHEMADLYDCYADSELIPEGLRAEGWYRLKGKQRYLCFDAAPIRDSEGNVVAAIETLQDVTVKAKTEERLTNMVEAIGESEERFRRLVELSLDGIAILVGRRFVFINPAGSELLGCQSPDQLMGREMLEFIERDSIPLFLEQVSYAEQGESSAPWIEERLLRNDRTSIEVELGVGPFVYRGERALQVIFRDITERKLAKARLESLAHYDSLTSLPNRVLFFDRLKHALSEAKRYHHPMALMYLDLDCFKEVNDRFGHAAGDAVLMEAGQRLKDCVRACDMVARMGGDEFTIILTKMAEPRDAAVVAERIIQAFARPFRVEGDEAGVGVSIGVCIYPDCGDDLDGMVRAADGAMYRAKQEGKNVYRFHSPEQGEGSGIQEGATA</sequence>
<dbReference type="NCBIfam" id="TIGR00254">
    <property type="entry name" value="GGDEF"/>
    <property type="match status" value="1"/>
</dbReference>
<dbReference type="InterPro" id="IPR000700">
    <property type="entry name" value="PAS-assoc_C"/>
</dbReference>
<dbReference type="InterPro" id="IPR000014">
    <property type="entry name" value="PAS"/>
</dbReference>
<dbReference type="EMBL" id="BLXY01000001">
    <property type="protein sequence ID" value="GFO62537.1"/>
    <property type="molecule type" value="Genomic_DNA"/>
</dbReference>
<gene>
    <name evidence="17" type="ORF">GMPD_04560</name>
    <name evidence="18" type="ORF">M1B72_20950</name>
</gene>
<keyword evidence="2" id="KW-1003">Cell membrane</keyword>
<evidence type="ECO:0000256" key="6">
    <source>
        <dbReference type="ARBA" id="ARBA00022741"/>
    </source>
</evidence>
<dbReference type="SMART" id="SM00091">
    <property type="entry name" value="PAS"/>
    <property type="match status" value="2"/>
</dbReference>
<dbReference type="CDD" id="cd06225">
    <property type="entry name" value="HAMP"/>
    <property type="match status" value="1"/>
</dbReference>
<dbReference type="Proteomes" id="UP000831485">
    <property type="component" value="Chromosome"/>
</dbReference>
<keyword evidence="8" id="KW-0067">ATP-binding</keyword>
<evidence type="ECO:0000313" key="18">
    <source>
        <dbReference type="EMBL" id="UPU35879.1"/>
    </source>
</evidence>
<dbReference type="RefSeq" id="WP_183344643.1">
    <property type="nucleotide sequence ID" value="NZ_BLXY01000001.1"/>
</dbReference>
<dbReference type="GO" id="GO:0000160">
    <property type="term" value="P:phosphorelay signal transduction system"/>
    <property type="evidence" value="ECO:0007669"/>
    <property type="project" value="UniProtKB-KW"/>
</dbReference>
<keyword evidence="5 12" id="KW-0812">Transmembrane</keyword>
<reference evidence="17" key="2">
    <citation type="journal article" date="2021" name="Int. J. Syst. Evol. Microbiol.">
        <title>Geomonas silvestris sp. nov., Geomonas paludis sp. nov. and Geomonas limicola sp. nov., isolated from terrestrial environments, and emended description of the genus Geomonas.</title>
        <authorList>
            <person name="Itoh H."/>
            <person name="Xu Z."/>
            <person name="Masuda Y."/>
            <person name="Ushijima N."/>
            <person name="Hayakawa C."/>
            <person name="Shiratori Y."/>
            <person name="Senoo K."/>
        </authorList>
    </citation>
    <scope>NUCLEOTIDE SEQUENCE</scope>
    <source>
        <strain evidence="17">Red736</strain>
    </source>
</reference>
<dbReference type="GO" id="GO:0006355">
    <property type="term" value="P:regulation of DNA-templated transcription"/>
    <property type="evidence" value="ECO:0007669"/>
    <property type="project" value="InterPro"/>
</dbReference>
<dbReference type="PROSITE" id="PS50887">
    <property type="entry name" value="GGDEF"/>
    <property type="match status" value="1"/>
</dbReference>
<evidence type="ECO:0000259" key="14">
    <source>
        <dbReference type="PROSITE" id="PS50113"/>
    </source>
</evidence>
<dbReference type="InterPro" id="IPR000160">
    <property type="entry name" value="GGDEF_dom"/>
</dbReference>
<dbReference type="CDD" id="cd12914">
    <property type="entry name" value="PDC1_DGC_like"/>
    <property type="match status" value="1"/>
</dbReference>
<keyword evidence="10" id="KW-0902">Two-component regulatory system</keyword>
<dbReference type="EC" id="2.7.7.65" evidence="18"/>
<dbReference type="EMBL" id="CP096574">
    <property type="protein sequence ID" value="UPU35879.1"/>
    <property type="molecule type" value="Genomic_DNA"/>
</dbReference>
<evidence type="ECO:0000256" key="3">
    <source>
        <dbReference type="ARBA" id="ARBA00022553"/>
    </source>
</evidence>
<evidence type="ECO:0000256" key="9">
    <source>
        <dbReference type="ARBA" id="ARBA00022989"/>
    </source>
</evidence>
<name>A0A6V8MS16_9BACT</name>
<dbReference type="Pfam" id="PF13188">
    <property type="entry name" value="PAS_8"/>
    <property type="match status" value="1"/>
</dbReference>
<keyword evidence="4 18" id="KW-0808">Transferase</keyword>
<evidence type="ECO:0000313" key="19">
    <source>
        <dbReference type="Proteomes" id="UP000568888"/>
    </source>
</evidence>
<dbReference type="SUPFAM" id="SSF55073">
    <property type="entry name" value="Nucleotide cyclase"/>
    <property type="match status" value="1"/>
</dbReference>
<dbReference type="PROSITE" id="PS50113">
    <property type="entry name" value="PAC"/>
    <property type="match status" value="2"/>
</dbReference>
<dbReference type="Pfam" id="PF00989">
    <property type="entry name" value="PAS"/>
    <property type="match status" value="1"/>
</dbReference>
<dbReference type="SUPFAM" id="SSF158472">
    <property type="entry name" value="HAMP domain-like"/>
    <property type="match status" value="1"/>
</dbReference>
<evidence type="ECO:0000313" key="20">
    <source>
        <dbReference type="Proteomes" id="UP000831485"/>
    </source>
</evidence>
<evidence type="ECO:0000256" key="10">
    <source>
        <dbReference type="ARBA" id="ARBA00023012"/>
    </source>
</evidence>
<dbReference type="CDD" id="cd18774">
    <property type="entry name" value="PDC2_HK_sensor"/>
    <property type="match status" value="1"/>
</dbReference>
<dbReference type="PANTHER" id="PTHR46663:SF3">
    <property type="entry name" value="SLL0267 PROTEIN"/>
    <property type="match status" value="1"/>
</dbReference>
<dbReference type="Gene3D" id="3.30.70.270">
    <property type="match status" value="1"/>
</dbReference>
<evidence type="ECO:0000256" key="5">
    <source>
        <dbReference type="ARBA" id="ARBA00022692"/>
    </source>
</evidence>
<reference evidence="18" key="3">
    <citation type="submission" date="2022-04" db="EMBL/GenBank/DDBJ databases">
        <authorList>
            <person name="Liu G."/>
        </authorList>
    </citation>
    <scope>NUCLEOTIDE SEQUENCE</scope>
    <source>
        <strain evidence="18">RG22</strain>
    </source>
</reference>
<dbReference type="Pfam" id="PF02743">
    <property type="entry name" value="dCache_1"/>
    <property type="match status" value="1"/>
</dbReference>
<dbReference type="PANTHER" id="PTHR46663">
    <property type="entry name" value="DIGUANYLATE CYCLASE DGCT-RELATED"/>
    <property type="match status" value="1"/>
</dbReference>
<evidence type="ECO:0000256" key="8">
    <source>
        <dbReference type="ARBA" id="ARBA00022840"/>
    </source>
</evidence>
<feature type="transmembrane region" description="Helical" evidence="12">
    <location>
        <begin position="12"/>
        <end position="34"/>
    </location>
</feature>
<dbReference type="SUPFAM" id="SSF55785">
    <property type="entry name" value="PYP-like sensor domain (PAS domain)"/>
    <property type="match status" value="2"/>
</dbReference>
<dbReference type="Pfam" id="PF00672">
    <property type="entry name" value="HAMP"/>
    <property type="match status" value="1"/>
</dbReference>
<dbReference type="InterPro" id="IPR029787">
    <property type="entry name" value="Nucleotide_cyclase"/>
</dbReference>
<feature type="domain" description="PAC" evidence="14">
    <location>
        <begin position="448"/>
        <end position="503"/>
    </location>
</feature>
<dbReference type="InterPro" id="IPR043128">
    <property type="entry name" value="Rev_trsase/Diguanyl_cyclase"/>
</dbReference>